<dbReference type="VEuPathDB" id="FungiDB:RhiirA1_461677"/>
<evidence type="ECO:0000313" key="4">
    <source>
        <dbReference type="Proteomes" id="UP000232722"/>
    </source>
</evidence>
<dbReference type="Proteomes" id="UP000232722">
    <property type="component" value="Unassembled WGS sequence"/>
</dbReference>
<reference evidence="2 3" key="3">
    <citation type="submission" date="2017-10" db="EMBL/GenBank/DDBJ databases">
        <title>Extensive intraspecific genome diversity in a model arbuscular mycorrhizal fungus.</title>
        <authorList>
            <person name="Chen E.C.H."/>
            <person name="Morin E."/>
            <person name="Baudet D."/>
            <person name="Noel J."/>
            <person name="Ndikumana S."/>
            <person name="Charron P."/>
            <person name="St-Onge C."/>
            <person name="Giorgi J."/>
            <person name="Grigoriev I.V."/>
            <person name="Roux C."/>
            <person name="Martin F.M."/>
            <person name="Corradi N."/>
        </authorList>
    </citation>
    <scope>NUCLEOTIDE SEQUENCE [LARGE SCALE GENOMIC DNA]</scope>
    <source>
        <strain evidence="2 3">A1</strain>
    </source>
</reference>
<dbReference type="EMBL" id="LLXJ01000077">
    <property type="protein sequence ID" value="PKC15703.1"/>
    <property type="molecule type" value="Genomic_DNA"/>
</dbReference>
<evidence type="ECO:0000313" key="2">
    <source>
        <dbReference type="EMBL" id="PKC64964.1"/>
    </source>
</evidence>
<dbReference type="AlphaFoldDB" id="A0A2I1ET25"/>
<comment type="caution">
    <text evidence="1">The sequence shown here is derived from an EMBL/GenBank/DDBJ whole genome shotgun (WGS) entry which is preliminary data.</text>
</comment>
<accession>A0A2I1ET25</accession>
<sequence length="194" mass="23385">MSQNCWKFNQQWNPRAKKVHLTRLGVLYEVIIKRYCDYKGKKDKDLKMVIEPITILTKKGIPMTQPYYKEYRNLTFDIVRSSQQIKHWNHLKQKTIKMECCTIYTKPFLLKEQTRHCPESVVFKQLCHCVDKALIHPSYKEKSPQYDAENNIFFISDYYCEIINDDSTFFNRTTPPLDYPLPNNRRPKRPLRKK</sequence>
<dbReference type="VEuPathDB" id="FungiDB:FUN_009281"/>
<reference evidence="1 4" key="1">
    <citation type="submission" date="2016-04" db="EMBL/GenBank/DDBJ databases">
        <title>Genome analyses suggest a sexual origin of heterokaryosis in a supposedly ancient asexual fungus.</title>
        <authorList>
            <person name="Ropars J."/>
            <person name="Sedzielewska K."/>
            <person name="Noel J."/>
            <person name="Charron P."/>
            <person name="Farinelli L."/>
            <person name="Marton T."/>
            <person name="Kruger M."/>
            <person name="Pelin A."/>
            <person name="Brachmann A."/>
            <person name="Corradi N."/>
        </authorList>
    </citation>
    <scope>NUCLEOTIDE SEQUENCE [LARGE SCALE GENOMIC DNA]</scope>
    <source>
        <strain evidence="1 4">A5</strain>
    </source>
</reference>
<dbReference type="OrthoDB" id="2324858at2759"/>
<dbReference type="EMBL" id="LLXH01000585">
    <property type="protein sequence ID" value="PKC64964.1"/>
    <property type="molecule type" value="Genomic_DNA"/>
</dbReference>
<organism evidence="1 4">
    <name type="scientific">Rhizophagus irregularis</name>
    <dbReference type="NCBI Taxonomy" id="588596"/>
    <lineage>
        <taxon>Eukaryota</taxon>
        <taxon>Fungi</taxon>
        <taxon>Fungi incertae sedis</taxon>
        <taxon>Mucoromycota</taxon>
        <taxon>Glomeromycotina</taxon>
        <taxon>Glomeromycetes</taxon>
        <taxon>Glomerales</taxon>
        <taxon>Glomeraceae</taxon>
        <taxon>Rhizophagus</taxon>
    </lineage>
</organism>
<evidence type="ECO:0000313" key="3">
    <source>
        <dbReference type="Proteomes" id="UP000232688"/>
    </source>
</evidence>
<reference evidence="2 3" key="4">
    <citation type="submission" date="2017-10" db="EMBL/GenBank/DDBJ databases">
        <title>Genome analyses suggest a sexual origin of heterokaryosis in a supposedly ancient asexual fungus.</title>
        <authorList>
            <person name="Corradi N."/>
            <person name="Sedzielewska K."/>
            <person name="Noel J."/>
            <person name="Charron P."/>
            <person name="Farinelli L."/>
            <person name="Marton T."/>
            <person name="Kruger M."/>
            <person name="Pelin A."/>
            <person name="Brachmann A."/>
            <person name="Corradi N."/>
        </authorList>
    </citation>
    <scope>NUCLEOTIDE SEQUENCE [LARGE SCALE GENOMIC DNA]</scope>
    <source>
        <strain evidence="2 3">A1</strain>
    </source>
</reference>
<name>A0A2I1ET25_9GLOM</name>
<dbReference type="VEuPathDB" id="FungiDB:RhiirFUN_021913"/>
<gene>
    <name evidence="2" type="ORF">RhiirA1_461677</name>
    <name evidence="1" type="ORF">RhiirA5_407922</name>
</gene>
<proteinExistence type="predicted"/>
<evidence type="ECO:0000313" key="1">
    <source>
        <dbReference type="EMBL" id="PKC15703.1"/>
    </source>
</evidence>
<reference evidence="1 4" key="2">
    <citation type="submission" date="2017-09" db="EMBL/GenBank/DDBJ databases">
        <title>Extensive intraspecific genome diversity in a model arbuscular mycorrhizal fungus.</title>
        <authorList>
            <person name="Chen E.C."/>
            <person name="Morin E."/>
            <person name="Beaudet D."/>
            <person name="Noel J."/>
            <person name="Ndikumana S."/>
            <person name="Charron P."/>
            <person name="St-Onge C."/>
            <person name="Giorgi J."/>
            <person name="Grigoriev I.V."/>
            <person name="Roux C."/>
            <person name="Martin F.M."/>
            <person name="Corradi N."/>
        </authorList>
    </citation>
    <scope>NUCLEOTIDE SEQUENCE [LARGE SCALE GENOMIC DNA]</scope>
    <source>
        <strain evidence="1 4">A5</strain>
    </source>
</reference>
<dbReference type="Proteomes" id="UP000232688">
    <property type="component" value="Unassembled WGS sequence"/>
</dbReference>
<protein>
    <submittedName>
        <fullName evidence="1">Uncharacterized protein</fullName>
    </submittedName>
</protein>